<proteinExistence type="predicted"/>
<accession>D0LYH2</accession>
<feature type="signal peptide" evidence="2">
    <location>
        <begin position="1"/>
        <end position="35"/>
    </location>
</feature>
<dbReference type="EMBL" id="CP001804">
    <property type="protein sequence ID" value="ACY17838.1"/>
    <property type="molecule type" value="Genomic_DNA"/>
</dbReference>
<dbReference type="Proteomes" id="UP000001880">
    <property type="component" value="Chromosome"/>
</dbReference>
<dbReference type="RefSeq" id="WP_012830430.1">
    <property type="nucleotide sequence ID" value="NC_013440.1"/>
</dbReference>
<dbReference type="KEGG" id="hoh:Hoch_5354"/>
<protein>
    <submittedName>
        <fullName evidence="3">Uncharacterized protein</fullName>
    </submittedName>
</protein>
<evidence type="ECO:0000313" key="3">
    <source>
        <dbReference type="EMBL" id="ACY17838.1"/>
    </source>
</evidence>
<keyword evidence="4" id="KW-1185">Reference proteome</keyword>
<dbReference type="AlphaFoldDB" id="D0LYH2"/>
<sequence>MTNTNHRNRKSLFTSLLAAGVLAGGLLPLSLTLAAAEPSAKGTPAQAKAANSKRAPRTPNAPPHCSLDAPLLYSHDTASLQAPGTSLRHLELRSSGAWVLDEDGAEQRGCLSASELSSLTSALRRADFRKQPTPAFQCRALPTQIVTVFDASRKRRAQYRTPCGEPVHASLSALMNKVETTLAAHDGQPSQPVILPVPKPQPTPSQPVILPMPKPSQPATCTAEGTPIYTESQRVDGARSATSLAVYSNGAWTYQTGAERQGGCLSKKQVNALTRRMQRARFQVNQAKGPRCMALVAEHHRISTRYGRLAWDGPCGQQVPHRSVSQLQKLVRRMLKL</sequence>
<gene>
    <name evidence="3" type="ordered locus">Hoch_5354</name>
</gene>
<feature type="region of interest" description="Disordered" evidence="1">
    <location>
        <begin position="42"/>
        <end position="65"/>
    </location>
</feature>
<organism evidence="3 4">
    <name type="scientific">Haliangium ochraceum (strain DSM 14365 / JCM 11303 / SMP-2)</name>
    <dbReference type="NCBI Taxonomy" id="502025"/>
    <lineage>
        <taxon>Bacteria</taxon>
        <taxon>Pseudomonadati</taxon>
        <taxon>Myxococcota</taxon>
        <taxon>Polyangia</taxon>
        <taxon>Haliangiales</taxon>
        <taxon>Kofleriaceae</taxon>
        <taxon>Haliangium</taxon>
    </lineage>
</organism>
<evidence type="ECO:0000256" key="2">
    <source>
        <dbReference type="SAM" id="SignalP"/>
    </source>
</evidence>
<feature type="chain" id="PRO_5003011675" evidence="2">
    <location>
        <begin position="36"/>
        <end position="337"/>
    </location>
</feature>
<reference evidence="3 4" key="1">
    <citation type="journal article" date="2010" name="Stand. Genomic Sci.">
        <title>Complete genome sequence of Haliangium ochraceum type strain (SMP-2).</title>
        <authorList>
            <consortium name="US DOE Joint Genome Institute (JGI-PGF)"/>
            <person name="Ivanova N."/>
            <person name="Daum C."/>
            <person name="Lang E."/>
            <person name="Abt B."/>
            <person name="Kopitz M."/>
            <person name="Saunders E."/>
            <person name="Lapidus A."/>
            <person name="Lucas S."/>
            <person name="Glavina Del Rio T."/>
            <person name="Nolan M."/>
            <person name="Tice H."/>
            <person name="Copeland A."/>
            <person name="Cheng J.F."/>
            <person name="Chen F."/>
            <person name="Bruce D."/>
            <person name="Goodwin L."/>
            <person name="Pitluck S."/>
            <person name="Mavromatis K."/>
            <person name="Pati A."/>
            <person name="Mikhailova N."/>
            <person name="Chen A."/>
            <person name="Palaniappan K."/>
            <person name="Land M."/>
            <person name="Hauser L."/>
            <person name="Chang Y.J."/>
            <person name="Jeffries C.D."/>
            <person name="Detter J.C."/>
            <person name="Brettin T."/>
            <person name="Rohde M."/>
            <person name="Goker M."/>
            <person name="Bristow J."/>
            <person name="Markowitz V."/>
            <person name="Eisen J.A."/>
            <person name="Hugenholtz P."/>
            <person name="Kyrpides N.C."/>
            <person name="Klenk H.P."/>
        </authorList>
    </citation>
    <scope>NUCLEOTIDE SEQUENCE [LARGE SCALE GENOMIC DNA]</scope>
    <source>
        <strain evidence="4">DSM 14365 / CIP 107738 / JCM 11303 / AJ 13395 / SMP-2</strain>
    </source>
</reference>
<keyword evidence="2" id="KW-0732">Signal</keyword>
<evidence type="ECO:0000313" key="4">
    <source>
        <dbReference type="Proteomes" id="UP000001880"/>
    </source>
</evidence>
<dbReference type="HOGENOM" id="CLU_823281_0_0_7"/>
<evidence type="ECO:0000256" key="1">
    <source>
        <dbReference type="SAM" id="MobiDB-lite"/>
    </source>
</evidence>
<name>D0LYH2_HALO1</name>